<dbReference type="Pfam" id="PF14226">
    <property type="entry name" value="DIOX_N"/>
    <property type="match status" value="1"/>
</dbReference>
<evidence type="ECO:0000259" key="7">
    <source>
        <dbReference type="PROSITE" id="PS51471"/>
    </source>
</evidence>
<proteinExistence type="inferred from homology"/>
<dbReference type="Proteomes" id="UP000327013">
    <property type="component" value="Chromosome 3"/>
</dbReference>
<protein>
    <recommendedName>
        <fullName evidence="7">Fe2OG dioxygenase domain-containing protein</fullName>
    </recommendedName>
</protein>
<dbReference type="AlphaFoldDB" id="A0A5N6R015"/>
<evidence type="ECO:0000256" key="3">
    <source>
        <dbReference type="ARBA" id="ARBA00022723"/>
    </source>
</evidence>
<reference evidence="8 9" key="1">
    <citation type="submission" date="2019-06" db="EMBL/GenBank/DDBJ databases">
        <title>A chromosomal-level reference genome of Carpinus fangiana (Coryloideae, Betulaceae).</title>
        <authorList>
            <person name="Yang X."/>
            <person name="Wang Z."/>
            <person name="Zhang L."/>
            <person name="Hao G."/>
            <person name="Liu J."/>
            <person name="Yang Y."/>
        </authorList>
    </citation>
    <scope>NUCLEOTIDE SEQUENCE [LARGE SCALE GENOMIC DNA]</scope>
    <source>
        <strain evidence="8">Cfa_2016G</strain>
        <tissue evidence="8">Leaf</tissue>
    </source>
</reference>
<feature type="domain" description="Fe2OG dioxygenase" evidence="7">
    <location>
        <begin position="219"/>
        <end position="318"/>
    </location>
</feature>
<dbReference type="InterPro" id="IPR026992">
    <property type="entry name" value="DIOX_N"/>
</dbReference>
<keyword evidence="3 6" id="KW-0479">Metal-binding</keyword>
<comment type="cofactor">
    <cofactor evidence="1">
        <name>Fe cation</name>
        <dbReference type="ChEBI" id="CHEBI:24875"/>
    </cofactor>
</comment>
<evidence type="ECO:0000256" key="5">
    <source>
        <dbReference type="ARBA" id="ARBA00023004"/>
    </source>
</evidence>
<sequence>MAVTSTDEYQAGIDSSYDRESELKAFDESKAGVKGLLDAGVTKVPRIFHRGKFSLDEGLGRESHIGIPIIDLQGIHKDSTVRTEVIEKVRNACEKFGFFQVVNHGIPVTLLDEMINGMQRFHEQDTEVKKEFYSRDYGKKVLYLSNYDLYQSPAASWKDTFICFVAPNAPEQEELPAVCREIVKEYSEQVMKLGLNLFELLAEALGLNPSHLKAMDCAEALQLLGHYYPSCPEPELTLGGSDHTDGSFITILLQDQKGGLQILHENQWVNVPPVHGALVVNVGDLLQLITNDKFISVTHRVLANHIGPRISVASFFRSYIQAGSRVYGPIKELLSEENPSIYRETDAKEYLMRYYSKGIDGISPLQHFKL</sequence>
<evidence type="ECO:0000256" key="1">
    <source>
        <dbReference type="ARBA" id="ARBA00001962"/>
    </source>
</evidence>
<keyword evidence="4 6" id="KW-0560">Oxidoreductase</keyword>
<organism evidence="8 9">
    <name type="scientific">Carpinus fangiana</name>
    <dbReference type="NCBI Taxonomy" id="176857"/>
    <lineage>
        <taxon>Eukaryota</taxon>
        <taxon>Viridiplantae</taxon>
        <taxon>Streptophyta</taxon>
        <taxon>Embryophyta</taxon>
        <taxon>Tracheophyta</taxon>
        <taxon>Spermatophyta</taxon>
        <taxon>Magnoliopsida</taxon>
        <taxon>eudicotyledons</taxon>
        <taxon>Gunneridae</taxon>
        <taxon>Pentapetalae</taxon>
        <taxon>rosids</taxon>
        <taxon>fabids</taxon>
        <taxon>Fagales</taxon>
        <taxon>Betulaceae</taxon>
        <taxon>Carpinus</taxon>
    </lineage>
</organism>
<name>A0A5N6R015_9ROSI</name>
<evidence type="ECO:0000256" key="4">
    <source>
        <dbReference type="ARBA" id="ARBA00023002"/>
    </source>
</evidence>
<dbReference type="InterPro" id="IPR044861">
    <property type="entry name" value="IPNS-like_FE2OG_OXY"/>
</dbReference>
<keyword evidence="5 6" id="KW-0408">Iron</keyword>
<dbReference type="InterPro" id="IPR005123">
    <property type="entry name" value="Oxoglu/Fe-dep_dioxygenase_dom"/>
</dbReference>
<evidence type="ECO:0000313" key="9">
    <source>
        <dbReference type="Proteomes" id="UP000327013"/>
    </source>
</evidence>
<dbReference type="GO" id="GO:0046872">
    <property type="term" value="F:metal ion binding"/>
    <property type="evidence" value="ECO:0007669"/>
    <property type="project" value="UniProtKB-KW"/>
</dbReference>
<evidence type="ECO:0000313" key="8">
    <source>
        <dbReference type="EMBL" id="KAE8022550.1"/>
    </source>
</evidence>
<dbReference type="EMBL" id="CM017323">
    <property type="protein sequence ID" value="KAE8022550.1"/>
    <property type="molecule type" value="Genomic_DNA"/>
</dbReference>
<dbReference type="OrthoDB" id="288590at2759"/>
<dbReference type="Gene3D" id="2.60.120.330">
    <property type="entry name" value="B-lactam Antibiotic, Isopenicillin N Synthase, Chain"/>
    <property type="match status" value="1"/>
</dbReference>
<comment type="similarity">
    <text evidence="2 6">Belongs to the iron/ascorbate-dependent oxidoreductase family.</text>
</comment>
<dbReference type="SUPFAM" id="SSF51197">
    <property type="entry name" value="Clavaminate synthase-like"/>
    <property type="match status" value="1"/>
</dbReference>
<accession>A0A5N6R015</accession>
<dbReference type="InterPro" id="IPR027443">
    <property type="entry name" value="IPNS-like_sf"/>
</dbReference>
<dbReference type="GO" id="GO:0051213">
    <property type="term" value="F:dioxygenase activity"/>
    <property type="evidence" value="ECO:0007669"/>
    <property type="project" value="UniProtKB-ARBA"/>
</dbReference>
<dbReference type="PANTHER" id="PTHR10209:SF884">
    <property type="entry name" value="1-AMINOCYCLOPROPANE-1-CARBOXYLATE OXIDASE HOMOLOG 1-LIKE"/>
    <property type="match status" value="1"/>
</dbReference>
<dbReference type="PROSITE" id="PS51471">
    <property type="entry name" value="FE2OG_OXY"/>
    <property type="match status" value="1"/>
</dbReference>
<gene>
    <name evidence="8" type="ORF">FH972_008341</name>
</gene>
<dbReference type="PANTHER" id="PTHR10209">
    <property type="entry name" value="OXIDOREDUCTASE, 2OG-FE II OXYGENASE FAMILY PROTEIN"/>
    <property type="match status" value="1"/>
</dbReference>
<keyword evidence="9" id="KW-1185">Reference proteome</keyword>
<evidence type="ECO:0000256" key="2">
    <source>
        <dbReference type="ARBA" id="ARBA00008056"/>
    </source>
</evidence>
<dbReference type="Pfam" id="PF03171">
    <property type="entry name" value="2OG-FeII_Oxy"/>
    <property type="match status" value="1"/>
</dbReference>
<dbReference type="EMBL" id="CM017323">
    <property type="protein sequence ID" value="KAE8022551.1"/>
    <property type="molecule type" value="Genomic_DNA"/>
</dbReference>
<dbReference type="FunFam" id="2.60.120.330:FF:000005">
    <property type="entry name" value="1-aminocyclopropane-1-carboxylate oxidase homolog 1"/>
    <property type="match status" value="1"/>
</dbReference>
<evidence type="ECO:0000256" key="6">
    <source>
        <dbReference type="RuleBase" id="RU003682"/>
    </source>
</evidence>